<dbReference type="EMBL" id="MHOM01000048">
    <property type="protein sequence ID" value="OGZ62863.1"/>
    <property type="molecule type" value="Genomic_DNA"/>
</dbReference>
<protein>
    <submittedName>
        <fullName evidence="6">Molecular chaperone DnaK</fullName>
    </submittedName>
</protein>
<organism evidence="6 7">
    <name type="scientific">Candidatus Staskawiczbacteria bacterium RIFCSPHIGHO2_01_FULL_36_16</name>
    <dbReference type="NCBI Taxonomy" id="1802200"/>
    <lineage>
        <taxon>Bacteria</taxon>
        <taxon>Candidatus Staskawicziibacteriota</taxon>
    </lineage>
</organism>
<proteinExistence type="predicted"/>
<evidence type="ECO:0000256" key="3">
    <source>
        <dbReference type="ARBA" id="ARBA00022833"/>
    </source>
</evidence>
<keyword evidence="1" id="KW-0479">Metal-binding</keyword>
<dbReference type="STRING" id="1802200.A2812_03100"/>
<dbReference type="Gene3D" id="1.20.120.910">
    <property type="entry name" value="DksA, coiled-coil domain"/>
    <property type="match status" value="1"/>
</dbReference>
<dbReference type="InterPro" id="IPR000962">
    <property type="entry name" value="Znf_DskA_TraR"/>
</dbReference>
<dbReference type="Pfam" id="PF01258">
    <property type="entry name" value="zf-dskA_traR"/>
    <property type="match status" value="1"/>
</dbReference>
<dbReference type="InterPro" id="IPR020458">
    <property type="entry name" value="Znf_DskA_TraR_CS"/>
</dbReference>
<dbReference type="PANTHER" id="PTHR33823:SF4">
    <property type="entry name" value="GENERAL STRESS PROTEIN 16O"/>
    <property type="match status" value="1"/>
</dbReference>
<dbReference type="SUPFAM" id="SSF57716">
    <property type="entry name" value="Glucocorticoid receptor-like (DNA-binding domain)"/>
    <property type="match status" value="1"/>
</dbReference>
<dbReference type="PANTHER" id="PTHR33823">
    <property type="entry name" value="RNA POLYMERASE-BINDING TRANSCRIPTION FACTOR DKSA-RELATED"/>
    <property type="match status" value="1"/>
</dbReference>
<evidence type="ECO:0000256" key="4">
    <source>
        <dbReference type="PROSITE-ProRule" id="PRU00510"/>
    </source>
</evidence>
<sequence length="145" mass="16537">MSRKEVNLSLRQVLVKRRDALRRVLAGGLSSLKKDRPQVFDEPDLDCVEDEVVSRLAEVESRELARVEYALERMREGRFGICEGCETNIPMGRLLALPYAIYCIRCQREAERQSILSTGDDWSKLPDLPSDSPDLSINDIEIDNL</sequence>
<evidence type="ECO:0000256" key="2">
    <source>
        <dbReference type="ARBA" id="ARBA00022771"/>
    </source>
</evidence>
<dbReference type="AlphaFoldDB" id="A0A1G2HK88"/>
<comment type="caution">
    <text evidence="6">The sequence shown here is derived from an EMBL/GenBank/DDBJ whole genome shotgun (WGS) entry which is preliminary data.</text>
</comment>
<feature type="zinc finger region" description="dksA C4-type" evidence="4">
    <location>
        <begin position="82"/>
        <end position="106"/>
    </location>
</feature>
<accession>A0A1G2HK88</accession>
<gene>
    <name evidence="6" type="ORF">A2812_03100</name>
</gene>
<dbReference type="PROSITE" id="PS01102">
    <property type="entry name" value="ZF_DKSA_1"/>
    <property type="match status" value="1"/>
</dbReference>
<evidence type="ECO:0000256" key="1">
    <source>
        <dbReference type="ARBA" id="ARBA00022723"/>
    </source>
</evidence>
<evidence type="ECO:0000313" key="6">
    <source>
        <dbReference type="EMBL" id="OGZ62863.1"/>
    </source>
</evidence>
<name>A0A1G2HK88_9BACT</name>
<evidence type="ECO:0000259" key="5">
    <source>
        <dbReference type="Pfam" id="PF01258"/>
    </source>
</evidence>
<feature type="domain" description="Zinc finger DksA/TraR C4-type" evidence="5">
    <location>
        <begin position="77"/>
        <end position="112"/>
    </location>
</feature>
<evidence type="ECO:0000313" key="7">
    <source>
        <dbReference type="Proteomes" id="UP000177190"/>
    </source>
</evidence>
<dbReference type="Proteomes" id="UP000177190">
    <property type="component" value="Unassembled WGS sequence"/>
</dbReference>
<keyword evidence="3" id="KW-0862">Zinc</keyword>
<dbReference type="GO" id="GO:0008270">
    <property type="term" value="F:zinc ion binding"/>
    <property type="evidence" value="ECO:0007669"/>
    <property type="project" value="UniProtKB-KW"/>
</dbReference>
<dbReference type="PROSITE" id="PS51128">
    <property type="entry name" value="ZF_DKSA_2"/>
    <property type="match status" value="1"/>
</dbReference>
<reference evidence="6 7" key="1">
    <citation type="journal article" date="2016" name="Nat. Commun.">
        <title>Thousands of microbial genomes shed light on interconnected biogeochemical processes in an aquifer system.</title>
        <authorList>
            <person name="Anantharaman K."/>
            <person name="Brown C.T."/>
            <person name="Hug L.A."/>
            <person name="Sharon I."/>
            <person name="Castelle C.J."/>
            <person name="Probst A.J."/>
            <person name="Thomas B.C."/>
            <person name="Singh A."/>
            <person name="Wilkins M.J."/>
            <person name="Karaoz U."/>
            <person name="Brodie E.L."/>
            <person name="Williams K.H."/>
            <person name="Hubbard S.S."/>
            <person name="Banfield J.F."/>
        </authorList>
    </citation>
    <scope>NUCLEOTIDE SEQUENCE [LARGE SCALE GENOMIC DNA]</scope>
</reference>
<keyword evidence="2" id="KW-0863">Zinc-finger</keyword>